<reference evidence="2 3" key="1">
    <citation type="journal article" date="2016" name="Nat. Commun.">
        <title>Thousands of microbial genomes shed light on interconnected biogeochemical processes in an aquifer system.</title>
        <authorList>
            <person name="Anantharaman K."/>
            <person name="Brown C.T."/>
            <person name="Hug L.A."/>
            <person name="Sharon I."/>
            <person name="Castelle C.J."/>
            <person name="Probst A.J."/>
            <person name="Thomas B.C."/>
            <person name="Singh A."/>
            <person name="Wilkins M.J."/>
            <person name="Karaoz U."/>
            <person name="Brodie E.L."/>
            <person name="Williams K.H."/>
            <person name="Hubbard S.S."/>
            <person name="Banfield J.F."/>
        </authorList>
    </citation>
    <scope>NUCLEOTIDE SEQUENCE [LARGE SCALE GENOMIC DNA]</scope>
</reference>
<dbReference type="AlphaFoldDB" id="A0A1F6UY78"/>
<dbReference type="SUPFAM" id="SSF63446">
    <property type="entry name" value="Type I dockerin domain"/>
    <property type="match status" value="1"/>
</dbReference>
<evidence type="ECO:0008006" key="4">
    <source>
        <dbReference type="Google" id="ProtNLM"/>
    </source>
</evidence>
<evidence type="ECO:0000313" key="2">
    <source>
        <dbReference type="EMBL" id="OGI62226.1"/>
    </source>
</evidence>
<dbReference type="GO" id="GO:0000272">
    <property type="term" value="P:polysaccharide catabolic process"/>
    <property type="evidence" value="ECO:0007669"/>
    <property type="project" value="InterPro"/>
</dbReference>
<sequence>MFYNIGKLRLNCENNFGAFSILFNFMKNFILSFFIVIGFLVYQPAFGYGGAAIIFAPPTQTIPQNTEPNLQTENILSEKAEKIDVNKDNKINIIDFNKLMVDWGKSGINTSADFNSDGAVDVFDFNLLMVNWQE</sequence>
<gene>
    <name evidence="2" type="ORF">A2645_01335</name>
</gene>
<dbReference type="Proteomes" id="UP000182253">
    <property type="component" value="Unassembled WGS sequence"/>
</dbReference>
<name>A0A1F6UY78_9BACT</name>
<protein>
    <recommendedName>
        <fullName evidence="4">Dockerin domain-containing protein</fullName>
    </recommendedName>
</protein>
<dbReference type="EMBL" id="MFTL01000001">
    <property type="protein sequence ID" value="OGI62226.1"/>
    <property type="molecule type" value="Genomic_DNA"/>
</dbReference>
<keyword evidence="1" id="KW-0472">Membrane</keyword>
<accession>A0A1F6UY78</accession>
<feature type="transmembrane region" description="Helical" evidence="1">
    <location>
        <begin position="29"/>
        <end position="56"/>
    </location>
</feature>
<evidence type="ECO:0000256" key="1">
    <source>
        <dbReference type="SAM" id="Phobius"/>
    </source>
</evidence>
<evidence type="ECO:0000313" key="3">
    <source>
        <dbReference type="Proteomes" id="UP000182253"/>
    </source>
</evidence>
<dbReference type="STRING" id="1801735.A2645_01335"/>
<keyword evidence="1" id="KW-0812">Transmembrane</keyword>
<dbReference type="Gene3D" id="1.10.1330.10">
    <property type="entry name" value="Dockerin domain"/>
    <property type="match status" value="1"/>
</dbReference>
<proteinExistence type="predicted"/>
<organism evidence="2 3">
    <name type="scientific">Candidatus Nomurabacteria bacterium RIFCSPHIGHO2_01_FULL_39_9</name>
    <dbReference type="NCBI Taxonomy" id="1801735"/>
    <lineage>
        <taxon>Bacteria</taxon>
        <taxon>Candidatus Nomuraibacteriota</taxon>
    </lineage>
</organism>
<dbReference type="InterPro" id="IPR036439">
    <property type="entry name" value="Dockerin_dom_sf"/>
</dbReference>
<dbReference type="PROSITE" id="PS00018">
    <property type="entry name" value="EF_HAND_1"/>
    <property type="match status" value="1"/>
</dbReference>
<comment type="caution">
    <text evidence="2">The sequence shown here is derived from an EMBL/GenBank/DDBJ whole genome shotgun (WGS) entry which is preliminary data.</text>
</comment>
<dbReference type="InterPro" id="IPR018247">
    <property type="entry name" value="EF_Hand_1_Ca_BS"/>
</dbReference>
<keyword evidence="1" id="KW-1133">Transmembrane helix</keyword>